<dbReference type="GO" id="GO:0015036">
    <property type="term" value="F:disulfide oxidoreductase activity"/>
    <property type="evidence" value="ECO:0007669"/>
    <property type="project" value="UniProtKB-ARBA"/>
</dbReference>
<dbReference type="EMBL" id="CP012900">
    <property type="protein sequence ID" value="ALJ27672.1"/>
    <property type="molecule type" value="Genomic_DNA"/>
</dbReference>
<feature type="transmembrane region" description="Helical" evidence="5">
    <location>
        <begin position="43"/>
        <end position="63"/>
    </location>
</feature>
<keyword evidence="3" id="KW-1015">Disulfide bond</keyword>
<keyword evidence="8" id="KW-1185">Reference proteome</keyword>
<evidence type="ECO:0000256" key="4">
    <source>
        <dbReference type="ARBA" id="ARBA00023284"/>
    </source>
</evidence>
<evidence type="ECO:0000256" key="3">
    <source>
        <dbReference type="ARBA" id="ARBA00023157"/>
    </source>
</evidence>
<dbReference type="GO" id="GO:0017004">
    <property type="term" value="P:cytochrome complex assembly"/>
    <property type="evidence" value="ECO:0007669"/>
    <property type="project" value="UniProtKB-KW"/>
</dbReference>
<dbReference type="InterPro" id="IPR001640">
    <property type="entry name" value="Lgt"/>
</dbReference>
<dbReference type="PROSITE" id="PS51352">
    <property type="entry name" value="THIOREDOXIN_2"/>
    <property type="match status" value="1"/>
</dbReference>
<dbReference type="PATRIC" id="fig|128780.6.peg.1276"/>
<keyword evidence="5" id="KW-0812">Transmembrane</keyword>
<dbReference type="Proteomes" id="UP000061010">
    <property type="component" value="Chromosome"/>
</dbReference>
<dbReference type="GO" id="GO:0005886">
    <property type="term" value="C:plasma membrane"/>
    <property type="evidence" value="ECO:0007669"/>
    <property type="project" value="InterPro"/>
</dbReference>
<dbReference type="AlphaFoldDB" id="A0A0S1AY27"/>
<feature type="transmembrane region" description="Helical" evidence="5">
    <location>
        <begin position="83"/>
        <end position="98"/>
    </location>
</feature>
<proteinExistence type="predicted"/>
<dbReference type="InterPro" id="IPR013740">
    <property type="entry name" value="Redoxin"/>
</dbReference>
<dbReference type="InterPro" id="IPR013766">
    <property type="entry name" value="Thioredoxin_domain"/>
</dbReference>
<evidence type="ECO:0000259" key="6">
    <source>
        <dbReference type="PROSITE" id="PS51352"/>
    </source>
</evidence>
<protein>
    <submittedName>
        <fullName evidence="7">Thiol:disulfide interchange protein</fullName>
    </submittedName>
</protein>
<dbReference type="PANTHER" id="PTHR42852:SF6">
    <property type="entry name" value="THIOL:DISULFIDE INTERCHANGE PROTEIN DSBE"/>
    <property type="match status" value="1"/>
</dbReference>
<dbReference type="Pfam" id="PF08534">
    <property type="entry name" value="Redoxin"/>
    <property type="match status" value="1"/>
</dbReference>
<gene>
    <name evidence="7" type="primary">dsbE_1</name>
    <name evidence="7" type="ORF">AOT14_12690</name>
</gene>
<accession>A0A0S1AY27</accession>
<evidence type="ECO:0000313" key="8">
    <source>
        <dbReference type="Proteomes" id="UP000061010"/>
    </source>
</evidence>
<organism evidence="7 8">
    <name type="scientific">Stenotrophomonas acidaminiphila</name>
    <dbReference type="NCBI Taxonomy" id="128780"/>
    <lineage>
        <taxon>Bacteria</taxon>
        <taxon>Pseudomonadati</taxon>
        <taxon>Pseudomonadota</taxon>
        <taxon>Gammaproteobacteria</taxon>
        <taxon>Lysobacterales</taxon>
        <taxon>Lysobacteraceae</taxon>
        <taxon>Stenotrophomonas</taxon>
    </lineage>
</organism>
<dbReference type="RefSeq" id="WP_054664303.1">
    <property type="nucleotide sequence ID" value="NZ_CP043570.1"/>
</dbReference>
<dbReference type="SUPFAM" id="SSF52833">
    <property type="entry name" value="Thioredoxin-like"/>
    <property type="match status" value="1"/>
</dbReference>
<dbReference type="InterPro" id="IPR050553">
    <property type="entry name" value="Thioredoxin_ResA/DsbE_sf"/>
</dbReference>
<evidence type="ECO:0000256" key="1">
    <source>
        <dbReference type="ARBA" id="ARBA00004196"/>
    </source>
</evidence>
<dbReference type="InterPro" id="IPR017937">
    <property type="entry name" value="Thioredoxin_CS"/>
</dbReference>
<dbReference type="PANTHER" id="PTHR42852">
    <property type="entry name" value="THIOL:DISULFIDE INTERCHANGE PROTEIN DSBE"/>
    <property type="match status" value="1"/>
</dbReference>
<dbReference type="OrthoDB" id="9796554at2"/>
<evidence type="ECO:0000256" key="2">
    <source>
        <dbReference type="ARBA" id="ARBA00022748"/>
    </source>
</evidence>
<feature type="transmembrane region" description="Helical" evidence="5">
    <location>
        <begin position="12"/>
        <end position="31"/>
    </location>
</feature>
<dbReference type="GO" id="GO:0008961">
    <property type="term" value="F:phosphatidylglycerol-prolipoprotein diacylglyceryl transferase activity"/>
    <property type="evidence" value="ECO:0007669"/>
    <property type="project" value="InterPro"/>
</dbReference>
<dbReference type="InterPro" id="IPR036249">
    <property type="entry name" value="Thioredoxin-like_sf"/>
</dbReference>
<keyword evidence="5" id="KW-0472">Membrane</keyword>
<dbReference type="Gene3D" id="3.40.30.10">
    <property type="entry name" value="Glutaredoxin"/>
    <property type="match status" value="1"/>
</dbReference>
<evidence type="ECO:0000313" key="7">
    <source>
        <dbReference type="EMBL" id="ALJ27672.1"/>
    </source>
</evidence>
<dbReference type="PROSITE" id="PS00194">
    <property type="entry name" value="THIOREDOXIN_1"/>
    <property type="match status" value="1"/>
</dbReference>
<dbReference type="Pfam" id="PF01790">
    <property type="entry name" value="LGT"/>
    <property type="match status" value="1"/>
</dbReference>
<feature type="transmembrane region" description="Helical" evidence="5">
    <location>
        <begin position="110"/>
        <end position="130"/>
    </location>
</feature>
<name>A0A0S1AY27_9GAMM</name>
<reference evidence="7 8" key="1">
    <citation type="journal article" date="2015" name="Genome Announc.">
        <title>Complete Genome Sequencing of Stenotrophomonas acidaminiphila ZAC14D2_NAIMI4_2, a Multidrug-Resistant Strain Isolated from Sediments of a Polluted River in Mexico, Uncovers New Antibiotic Resistance Genes and a Novel Class-II Lasso Peptide Biosynthesis Gene Cluster.</title>
        <authorList>
            <person name="Vinuesa P."/>
            <person name="Ochoa-Sanchez L.E."/>
        </authorList>
    </citation>
    <scope>NUCLEOTIDE SEQUENCE [LARGE SCALE GENOMIC DNA]</scope>
    <source>
        <strain evidence="7 8">ZAC14D2_NAIMI4_2</strain>
    </source>
</reference>
<keyword evidence="4" id="KW-0676">Redox-active center</keyword>
<dbReference type="GO" id="GO:0030313">
    <property type="term" value="C:cell envelope"/>
    <property type="evidence" value="ECO:0007669"/>
    <property type="project" value="UniProtKB-SubCell"/>
</dbReference>
<feature type="domain" description="Thioredoxin" evidence="6">
    <location>
        <begin position="131"/>
        <end position="267"/>
    </location>
</feature>
<dbReference type="CDD" id="cd02966">
    <property type="entry name" value="TlpA_like_family"/>
    <property type="match status" value="1"/>
</dbReference>
<comment type="subcellular location">
    <subcellularLocation>
        <location evidence="1">Cell envelope</location>
    </subcellularLocation>
</comment>
<sequence length="267" mass="28643">MSVISAGPFPLMAVLGLVAALIAWLFARGMASAADGARRRAGAVVLDAFLLGVLGARVAHVLWHAADYLPQPLSIIRLGDGGYSVWAGVAVASAYALWRTRRQAPRRPVLLGLAAGAAFWLVGSMALFAVQRSTIVLPDIVLSDMQGSAVPLSAHAGKPLVVNLWASWCGPCRREMPTLARAQAEHPQVAFVFANQGEDASEVADYLRAEMLAPGNILLDPESELMRLTGARALPTTLFFDADGRLRRAHMGELSRATLEMRLRELQ</sequence>
<dbReference type="KEGG" id="sacz:AOT14_12690"/>
<dbReference type="GO" id="GO:0042158">
    <property type="term" value="P:lipoprotein biosynthetic process"/>
    <property type="evidence" value="ECO:0007669"/>
    <property type="project" value="InterPro"/>
</dbReference>
<keyword evidence="2" id="KW-0201">Cytochrome c-type biogenesis</keyword>
<evidence type="ECO:0000256" key="5">
    <source>
        <dbReference type="SAM" id="Phobius"/>
    </source>
</evidence>
<keyword evidence="5" id="KW-1133">Transmembrane helix</keyword>